<reference evidence="1" key="1">
    <citation type="submission" date="2023-06" db="EMBL/GenBank/DDBJ databases">
        <title>Genome-scale phylogeny and comparative genomics of the fungal order Sordariales.</title>
        <authorList>
            <consortium name="Lawrence Berkeley National Laboratory"/>
            <person name="Hensen N."/>
            <person name="Bonometti L."/>
            <person name="Westerberg I."/>
            <person name="Brannstrom I.O."/>
            <person name="Guillou S."/>
            <person name="Cros-Aarteil S."/>
            <person name="Calhoun S."/>
            <person name="Haridas S."/>
            <person name="Kuo A."/>
            <person name="Mondo S."/>
            <person name="Pangilinan J."/>
            <person name="Riley R."/>
            <person name="LaButti K."/>
            <person name="Andreopoulos B."/>
            <person name="Lipzen A."/>
            <person name="Chen C."/>
            <person name="Yanf M."/>
            <person name="Daum C."/>
            <person name="Ng V."/>
            <person name="Clum A."/>
            <person name="Steindorff A."/>
            <person name="Ohm R."/>
            <person name="Martin F."/>
            <person name="Silar P."/>
            <person name="Natvig D."/>
            <person name="Lalanne C."/>
            <person name="Gautier V."/>
            <person name="Ament-velasquez S.L."/>
            <person name="Kruys A."/>
            <person name="Hutchinson M.I."/>
            <person name="Powell A.J."/>
            <person name="Barry K."/>
            <person name="Miller A.N."/>
            <person name="Grigoriev I.V."/>
            <person name="Debuchy R."/>
            <person name="Gladieux P."/>
            <person name="Thoren M.H."/>
            <person name="Johannesson H."/>
        </authorList>
    </citation>
    <scope>NUCLEOTIDE SEQUENCE</scope>
    <source>
        <strain evidence="1">SMH2392-1A</strain>
    </source>
</reference>
<dbReference type="AlphaFoldDB" id="A0AA40ADF3"/>
<organism evidence="1 2">
    <name type="scientific">Lasiosphaeria miniovina</name>
    <dbReference type="NCBI Taxonomy" id="1954250"/>
    <lineage>
        <taxon>Eukaryota</taxon>
        <taxon>Fungi</taxon>
        <taxon>Dikarya</taxon>
        <taxon>Ascomycota</taxon>
        <taxon>Pezizomycotina</taxon>
        <taxon>Sordariomycetes</taxon>
        <taxon>Sordariomycetidae</taxon>
        <taxon>Sordariales</taxon>
        <taxon>Lasiosphaeriaceae</taxon>
        <taxon>Lasiosphaeria</taxon>
    </lineage>
</organism>
<protein>
    <submittedName>
        <fullName evidence="1">Uncharacterized protein</fullName>
    </submittedName>
</protein>
<dbReference type="GeneID" id="85325655"/>
<dbReference type="RefSeq" id="XP_060295142.1">
    <property type="nucleotide sequence ID" value="XM_060442385.1"/>
</dbReference>
<sequence>MYCLVPYNFNIHCMMLALVLLLLFPRRFSFLFPSSVPQNGLTEANLCTADVLISRRGGEGARSHLLSFHPLLICRLWIHRVPKLLRLLASFVERVRTASAGGTSSLSWGQVSQASIISPSSVVLGKVAQAAGTAWLY</sequence>
<keyword evidence="2" id="KW-1185">Reference proteome</keyword>
<proteinExistence type="predicted"/>
<evidence type="ECO:0000313" key="2">
    <source>
        <dbReference type="Proteomes" id="UP001172101"/>
    </source>
</evidence>
<comment type="caution">
    <text evidence="1">The sequence shown here is derived from an EMBL/GenBank/DDBJ whole genome shotgun (WGS) entry which is preliminary data.</text>
</comment>
<dbReference type="Proteomes" id="UP001172101">
    <property type="component" value="Unassembled WGS sequence"/>
</dbReference>
<dbReference type="EMBL" id="JAUIRO010000005">
    <property type="protein sequence ID" value="KAK0713820.1"/>
    <property type="molecule type" value="Genomic_DNA"/>
</dbReference>
<gene>
    <name evidence="1" type="ORF">B0T26DRAFT_718540</name>
</gene>
<accession>A0AA40ADF3</accession>
<name>A0AA40ADF3_9PEZI</name>
<evidence type="ECO:0000313" key="1">
    <source>
        <dbReference type="EMBL" id="KAK0713820.1"/>
    </source>
</evidence>